<evidence type="ECO:0000256" key="8">
    <source>
        <dbReference type="ARBA" id="ARBA00022949"/>
    </source>
</evidence>
<evidence type="ECO:0000256" key="2">
    <source>
        <dbReference type="ARBA" id="ARBA00004536"/>
    </source>
</evidence>
<dbReference type="PANTHER" id="PTHR15989">
    <property type="entry name" value="VEZATIN"/>
    <property type="match status" value="1"/>
</dbReference>
<accession>A0A420HB11</accession>
<keyword evidence="9 15" id="KW-1133">Transmembrane helix</keyword>
<keyword evidence="10 13" id="KW-0175">Coiled coil</keyword>
<keyword evidence="11 15" id="KW-0472">Membrane</keyword>
<feature type="domain" description="Myosin-binding" evidence="16">
    <location>
        <begin position="145"/>
        <end position="426"/>
    </location>
</feature>
<evidence type="ECO:0000256" key="6">
    <source>
        <dbReference type="ARBA" id="ARBA00022475"/>
    </source>
</evidence>
<evidence type="ECO:0000256" key="12">
    <source>
        <dbReference type="ARBA" id="ARBA00023242"/>
    </source>
</evidence>
<evidence type="ECO:0000256" key="9">
    <source>
        <dbReference type="ARBA" id="ARBA00022989"/>
    </source>
</evidence>
<dbReference type="GO" id="GO:0005634">
    <property type="term" value="C:nucleus"/>
    <property type="evidence" value="ECO:0007669"/>
    <property type="project" value="UniProtKB-SubCell"/>
</dbReference>
<evidence type="ECO:0000313" key="17">
    <source>
        <dbReference type="EMBL" id="RKF54605.1"/>
    </source>
</evidence>
<proteinExistence type="inferred from homology"/>
<dbReference type="InterPro" id="IPR026858">
    <property type="entry name" value="Vezatin"/>
</dbReference>
<gene>
    <name evidence="17" type="ORF">OnM2_096013</name>
</gene>
<evidence type="ECO:0000256" key="7">
    <source>
        <dbReference type="ARBA" id="ARBA00022692"/>
    </source>
</evidence>
<evidence type="ECO:0000313" key="18">
    <source>
        <dbReference type="Proteomes" id="UP000286134"/>
    </source>
</evidence>
<feature type="transmembrane region" description="Helical" evidence="15">
    <location>
        <begin position="165"/>
        <end position="187"/>
    </location>
</feature>
<comment type="subcellular location">
    <subcellularLocation>
        <location evidence="2">Cell junction</location>
        <location evidence="2">Adherens junction</location>
    </subcellularLocation>
    <subcellularLocation>
        <location evidence="3">Cell membrane</location>
        <topology evidence="3">Multi-pass membrane protein</topology>
    </subcellularLocation>
    <subcellularLocation>
        <location evidence="1">Nucleus</location>
    </subcellularLocation>
</comment>
<dbReference type="GO" id="GO:0098609">
    <property type="term" value="P:cell-cell adhesion"/>
    <property type="evidence" value="ECO:0007669"/>
    <property type="project" value="InterPro"/>
</dbReference>
<dbReference type="PANTHER" id="PTHR15989:SF5">
    <property type="entry name" value="VEZATIN"/>
    <property type="match status" value="1"/>
</dbReference>
<evidence type="ECO:0000256" key="1">
    <source>
        <dbReference type="ARBA" id="ARBA00004123"/>
    </source>
</evidence>
<protein>
    <recommendedName>
        <fullName evidence="5">Vezatin</fullName>
    </recommendedName>
</protein>
<evidence type="ECO:0000256" key="11">
    <source>
        <dbReference type="ARBA" id="ARBA00023136"/>
    </source>
</evidence>
<comment type="caution">
    <text evidence="17">The sequence shown here is derived from an EMBL/GenBank/DDBJ whole genome shotgun (WGS) entry which is preliminary data.</text>
</comment>
<dbReference type="InterPro" id="IPR026859">
    <property type="entry name" value="Myosin-bd"/>
</dbReference>
<keyword evidence="7 15" id="KW-0812">Transmembrane</keyword>
<evidence type="ECO:0000259" key="16">
    <source>
        <dbReference type="Pfam" id="PF12632"/>
    </source>
</evidence>
<comment type="similarity">
    <text evidence="4">Belongs to the vezatin family.</text>
</comment>
<dbReference type="Pfam" id="PF12632">
    <property type="entry name" value="Vezatin"/>
    <property type="match status" value="1"/>
</dbReference>
<name>A0A420HB11_9PEZI</name>
<keyword evidence="8" id="KW-0965">Cell junction</keyword>
<evidence type="ECO:0000256" key="10">
    <source>
        <dbReference type="ARBA" id="ARBA00023054"/>
    </source>
</evidence>
<keyword evidence="6" id="KW-1003">Cell membrane</keyword>
<evidence type="ECO:0000256" key="14">
    <source>
        <dbReference type="SAM" id="MobiDB-lite"/>
    </source>
</evidence>
<sequence length="603" mass="67716">MEVIVLEDSPLAEYLEGEGRNIDNSDTFVSGQSKPQSPSYAPKGRPIISKYKPHFLSPSWLATPKYRIASVIYSIYSETLDSGLSRADNARFLERFRYLIVASQLLNLQSYPSHTGNFRSTDVQTGDTLQTLSFTVTGVGTTALFAFLLAWSIHWVRSGANSIIGIGRIVVLLTVIGAFGVVLFAYLQRRRLQRIRHDTLAELSELIFAAHNIDNAAASAISLIQEVELVSRGYQIGSPLPPISRIEERSQIRQCTRLRKQIRDCFIEVQAKHVQSCKTLQPLAERLDLEKFYDIYDISDIDLSEILSEKAEIEFEELESIKSLKILAARYNVIRKFFLCCLMALNASGTKNDLYRWNITMEEIHGIRITTAKAAEELARLLNDDESSLIPPTSKVTPAPGRERWRAQSRHLSSLSSGIRGLQAKLQLLKEESDRHLNESEDLSEYGSSLMIQYESLGLDLKGLVQEWEDGKLALSVDRNERRISYLSGVVSPTASLGGLTVVEEGGGALEALKALNGEMRPRSSIEFSTSMFEEVFEAVATQEHRGSLSREERIAKMKDDRAKRYSARYSQDNNTKILRELQSVIKMRPRNSLSVGPRVSSL</sequence>
<feature type="coiled-coil region" evidence="13">
    <location>
        <begin position="412"/>
        <end position="439"/>
    </location>
</feature>
<keyword evidence="12" id="KW-0539">Nucleus</keyword>
<dbReference type="STRING" id="212602.A0A420HB11"/>
<reference evidence="17 18" key="1">
    <citation type="journal article" date="2018" name="BMC Genomics">
        <title>Comparative genome analyses reveal sequence features reflecting distinct modes of host-adaptation between dicot and monocot powdery mildew.</title>
        <authorList>
            <person name="Wu Y."/>
            <person name="Ma X."/>
            <person name="Pan Z."/>
            <person name="Kale S.D."/>
            <person name="Song Y."/>
            <person name="King H."/>
            <person name="Zhang Q."/>
            <person name="Presley C."/>
            <person name="Deng X."/>
            <person name="Wei C.I."/>
            <person name="Xiao S."/>
        </authorList>
    </citation>
    <scope>NUCLEOTIDE SEQUENCE [LARGE SCALE GENOMIC DNA]</scope>
    <source>
        <strain evidence="17">UMSG2</strain>
    </source>
</reference>
<dbReference type="Proteomes" id="UP000286134">
    <property type="component" value="Unassembled WGS sequence"/>
</dbReference>
<dbReference type="AlphaFoldDB" id="A0A420HB11"/>
<dbReference type="GO" id="GO:0017022">
    <property type="term" value="F:myosin binding"/>
    <property type="evidence" value="ECO:0007669"/>
    <property type="project" value="InterPro"/>
</dbReference>
<evidence type="ECO:0000256" key="15">
    <source>
        <dbReference type="SAM" id="Phobius"/>
    </source>
</evidence>
<organism evidence="17 18">
    <name type="scientific">Erysiphe neolycopersici</name>
    <dbReference type="NCBI Taxonomy" id="212602"/>
    <lineage>
        <taxon>Eukaryota</taxon>
        <taxon>Fungi</taxon>
        <taxon>Dikarya</taxon>
        <taxon>Ascomycota</taxon>
        <taxon>Pezizomycotina</taxon>
        <taxon>Leotiomycetes</taxon>
        <taxon>Erysiphales</taxon>
        <taxon>Erysiphaceae</taxon>
        <taxon>Erysiphe</taxon>
    </lineage>
</organism>
<dbReference type="GO" id="GO:0005886">
    <property type="term" value="C:plasma membrane"/>
    <property type="evidence" value="ECO:0007669"/>
    <property type="project" value="UniProtKB-SubCell"/>
</dbReference>
<evidence type="ECO:0000256" key="5">
    <source>
        <dbReference type="ARBA" id="ARBA00018125"/>
    </source>
</evidence>
<feature type="transmembrane region" description="Helical" evidence="15">
    <location>
        <begin position="132"/>
        <end position="153"/>
    </location>
</feature>
<evidence type="ECO:0000256" key="13">
    <source>
        <dbReference type="SAM" id="Coils"/>
    </source>
</evidence>
<evidence type="ECO:0000256" key="4">
    <source>
        <dbReference type="ARBA" id="ARBA00007245"/>
    </source>
</evidence>
<feature type="region of interest" description="Disordered" evidence="14">
    <location>
        <begin position="22"/>
        <end position="44"/>
    </location>
</feature>
<keyword evidence="18" id="KW-1185">Reference proteome</keyword>
<dbReference type="OrthoDB" id="21151at2759"/>
<feature type="compositionally biased region" description="Polar residues" evidence="14">
    <location>
        <begin position="24"/>
        <end position="39"/>
    </location>
</feature>
<dbReference type="EMBL" id="MCFK01009633">
    <property type="protein sequence ID" value="RKF54605.1"/>
    <property type="molecule type" value="Genomic_DNA"/>
</dbReference>
<evidence type="ECO:0000256" key="3">
    <source>
        <dbReference type="ARBA" id="ARBA00004651"/>
    </source>
</evidence>